<protein>
    <recommendedName>
        <fullName evidence="9">Cellulose synthase regulator protein</fullName>
    </recommendedName>
</protein>
<dbReference type="eggNOG" id="ENOG502Z7S8">
    <property type="taxonomic scope" value="Bacteria"/>
</dbReference>
<accession>A0A174SZE7</accession>
<dbReference type="RefSeq" id="WP_055183806.1">
    <property type="nucleotide sequence ID" value="NZ_CZBQ01000003.1"/>
</dbReference>
<keyword evidence="8" id="KW-1185">Reference proteome</keyword>
<evidence type="ECO:0000256" key="3">
    <source>
        <dbReference type="ARBA" id="ARBA00022692"/>
    </source>
</evidence>
<keyword evidence="4 6" id="KW-1133">Transmembrane helix</keyword>
<dbReference type="GO" id="GO:0005886">
    <property type="term" value="C:plasma membrane"/>
    <property type="evidence" value="ECO:0007669"/>
    <property type="project" value="UniProtKB-SubCell"/>
</dbReference>
<sequence length="704" mass="79629">MKKNIKELLKIISLILVVSFIIPVNIATAFPKNSYTYTNETYISKIDLNSNITFHGVFDSYRWIFNTKSKEGIERATLNLEIELTDVLADKVKSYLTFSLNGSQFYSMEINKRNGEPETITINLPGYLLKDGSNEVKVEGYLRCSDEPCTDDYNTANWLVLGGKSNIELVEKAKVYGNKIIEFPYGLSESYDSNNKIIIPDKYTDGELSSALKFQTLLGGINGNGEIVKWSDRGDLSKSNVIFIGSKEEGESNLPIISNDIKDLTLDNEAYIGVNNSPFSTRSDLKLISIISNSETELESAIKFLMNKDIYGQVSSSSTFVNSNLDLDKEIKPISSIITLDELGISEMKVEGLFRKEVKIGYALPKNKKLSPGDKLELNLRYSENLDFDRSLFTVYINDTPIGSKKLEREKANNDNISIVIPKDVLNTSYLEIKLAYDLNLKGVECEKNQHEQPWGLVTGDSYIQINSRNTNEFYFNNYPAPFVQDWDINDTMFIIPDNLPSKDLTALGNMANLMGKGMRYNLGKIGAVSIGNLKDEHKDNNIIVYGTPNSNKLIKELNNSLWFKYDKDWSKFLSNEKLYLMDDYAKNIATFQLDYSIYSSGKFMLVLTSPNEELLTKSLVYLGKETEVYKLYGDGAVIDIDGNVRNFKYKESEEAPMYEQLKGLEGGEKTLLIISGLIFVFIIAAAVFYLNKNRDIIRSKKNK</sequence>
<dbReference type="AlphaFoldDB" id="A0A174SZE7"/>
<proteinExistence type="predicted"/>
<reference evidence="7 8" key="1">
    <citation type="submission" date="2016-06" db="EMBL/GenBank/DDBJ databases">
        <authorList>
            <person name="Kjaerup R.B."/>
            <person name="Dalgaard T.S."/>
            <person name="Juul-Madsen H.R."/>
        </authorList>
    </citation>
    <scope>NUCLEOTIDE SEQUENCE [LARGE SCALE GENOMIC DNA]</scope>
    <source>
        <strain evidence="7 8">373-A1</strain>
    </source>
</reference>
<feature type="transmembrane region" description="Helical" evidence="6">
    <location>
        <begin position="672"/>
        <end position="692"/>
    </location>
</feature>
<evidence type="ECO:0000256" key="6">
    <source>
        <dbReference type="SAM" id="Phobius"/>
    </source>
</evidence>
<evidence type="ECO:0000256" key="2">
    <source>
        <dbReference type="ARBA" id="ARBA00022475"/>
    </source>
</evidence>
<evidence type="ECO:0000313" key="7">
    <source>
        <dbReference type="EMBL" id="OBY09915.1"/>
    </source>
</evidence>
<dbReference type="Proteomes" id="UP000092714">
    <property type="component" value="Unassembled WGS sequence"/>
</dbReference>
<evidence type="ECO:0000256" key="5">
    <source>
        <dbReference type="ARBA" id="ARBA00023136"/>
    </source>
</evidence>
<dbReference type="OrthoDB" id="2655838at2"/>
<gene>
    <name evidence="7" type="ORF">CP373A1_12495</name>
</gene>
<dbReference type="Pfam" id="PF03170">
    <property type="entry name" value="BcsB"/>
    <property type="match status" value="1"/>
</dbReference>
<keyword evidence="5 6" id="KW-0472">Membrane</keyword>
<dbReference type="PANTHER" id="PTHR39083:SF1">
    <property type="entry name" value="CYCLIC DI-GMP-BINDING PROTEIN"/>
    <property type="match status" value="1"/>
</dbReference>
<dbReference type="GO" id="GO:0006011">
    <property type="term" value="P:UDP-alpha-D-glucose metabolic process"/>
    <property type="evidence" value="ECO:0007669"/>
    <property type="project" value="InterPro"/>
</dbReference>
<dbReference type="InterPro" id="IPR018513">
    <property type="entry name" value="Cell_synthase_bac"/>
</dbReference>
<dbReference type="Gene3D" id="2.60.120.260">
    <property type="entry name" value="Galactose-binding domain-like"/>
    <property type="match status" value="2"/>
</dbReference>
<keyword evidence="2" id="KW-1003">Cell membrane</keyword>
<evidence type="ECO:0000256" key="1">
    <source>
        <dbReference type="ARBA" id="ARBA00004162"/>
    </source>
</evidence>
<organism evidence="7 8">
    <name type="scientific">Clostridium paraputrificum</name>
    <dbReference type="NCBI Taxonomy" id="29363"/>
    <lineage>
        <taxon>Bacteria</taxon>
        <taxon>Bacillati</taxon>
        <taxon>Bacillota</taxon>
        <taxon>Clostridia</taxon>
        <taxon>Eubacteriales</taxon>
        <taxon>Clostridiaceae</taxon>
        <taxon>Clostridium</taxon>
    </lineage>
</organism>
<dbReference type="PANTHER" id="PTHR39083">
    <property type="entry name" value="CYCLIC DI-GMP-BINDING PROTEIN"/>
    <property type="match status" value="1"/>
</dbReference>
<evidence type="ECO:0000256" key="4">
    <source>
        <dbReference type="ARBA" id="ARBA00022989"/>
    </source>
</evidence>
<evidence type="ECO:0008006" key="9">
    <source>
        <dbReference type="Google" id="ProtNLM"/>
    </source>
</evidence>
<keyword evidence="3 6" id="KW-0812">Transmembrane</keyword>
<name>A0A174SZE7_9CLOT</name>
<evidence type="ECO:0000313" key="8">
    <source>
        <dbReference type="Proteomes" id="UP000092714"/>
    </source>
</evidence>
<dbReference type="EMBL" id="MAPZ01000025">
    <property type="protein sequence ID" value="OBY09915.1"/>
    <property type="molecule type" value="Genomic_DNA"/>
</dbReference>
<comment type="caution">
    <text evidence="7">The sequence shown here is derived from an EMBL/GenBank/DDBJ whole genome shotgun (WGS) entry which is preliminary data.</text>
</comment>
<comment type="subcellular location">
    <subcellularLocation>
        <location evidence="1">Cell membrane</location>
        <topology evidence="1">Single-pass membrane protein</topology>
    </subcellularLocation>
</comment>